<dbReference type="Gene3D" id="1.10.10.60">
    <property type="entry name" value="Homeodomain-like"/>
    <property type="match status" value="1"/>
</dbReference>
<keyword evidence="2" id="KW-0238">DNA-binding</keyword>
<keyword evidence="6" id="KW-1185">Reference proteome</keyword>
<evidence type="ECO:0000256" key="1">
    <source>
        <dbReference type="ARBA" id="ARBA00023015"/>
    </source>
</evidence>
<dbReference type="PROSITE" id="PS00041">
    <property type="entry name" value="HTH_ARAC_FAMILY_1"/>
    <property type="match status" value="1"/>
</dbReference>
<evidence type="ECO:0000313" key="6">
    <source>
        <dbReference type="Proteomes" id="UP001464378"/>
    </source>
</evidence>
<dbReference type="InterPro" id="IPR009057">
    <property type="entry name" value="Homeodomain-like_sf"/>
</dbReference>
<dbReference type="InterPro" id="IPR020449">
    <property type="entry name" value="Tscrpt_reg_AraC-type_HTH"/>
</dbReference>
<dbReference type="InterPro" id="IPR053142">
    <property type="entry name" value="PchR_regulatory_protein"/>
</dbReference>
<evidence type="ECO:0000313" key="5">
    <source>
        <dbReference type="EMBL" id="MEQ2443800.1"/>
    </source>
</evidence>
<evidence type="ECO:0000256" key="3">
    <source>
        <dbReference type="ARBA" id="ARBA00023163"/>
    </source>
</evidence>
<gene>
    <name evidence="5" type="ORF">WMO64_10035</name>
</gene>
<evidence type="ECO:0000256" key="2">
    <source>
        <dbReference type="ARBA" id="ARBA00023125"/>
    </source>
</evidence>
<dbReference type="PANTHER" id="PTHR47893">
    <property type="entry name" value="REGULATORY PROTEIN PCHR"/>
    <property type="match status" value="1"/>
</dbReference>
<name>A0ABV1E921_9FIRM</name>
<accession>A0ABV1E921</accession>
<sequence length="324" mass="36792">MSNMTQLFDASRFPGHVKVQSAGKAAVMTLCGPENGNLRLFSLWDGAVLSFNRIYTQVWPLAQNEAANILLLNFCRKGRCEVALEDGQFAFLSQGHMAVGTQQAQEEYRYPSGLYEGIELFLDLDLLAHRPYPLFQEGEVSLEGIMEHLHTSRRLYLGPTPACVQTLLDNLWQFRDSEEVGLLKLLSAQLLWKVERQSLETSPAVRYFTSSQVAIAREIQNILCADLSQNHTARELAERFQIAETSLKNYFRGVFGENLSTFLREVRMRRAAELLQSSELRVAEIAAQVGYENQSKFAAVFVRRFGCPPLEYRRRARLSIADDD</sequence>
<dbReference type="InterPro" id="IPR018062">
    <property type="entry name" value="HTH_AraC-typ_CS"/>
</dbReference>
<dbReference type="SMART" id="SM00342">
    <property type="entry name" value="HTH_ARAC"/>
    <property type="match status" value="1"/>
</dbReference>
<dbReference type="SUPFAM" id="SSF46689">
    <property type="entry name" value="Homeodomain-like"/>
    <property type="match status" value="1"/>
</dbReference>
<reference evidence="5 6" key="1">
    <citation type="submission" date="2024-03" db="EMBL/GenBank/DDBJ databases">
        <title>Human intestinal bacterial collection.</title>
        <authorList>
            <person name="Pauvert C."/>
            <person name="Hitch T.C.A."/>
            <person name="Clavel T."/>
        </authorList>
    </citation>
    <scope>NUCLEOTIDE SEQUENCE [LARGE SCALE GENOMIC DNA]</scope>
    <source>
        <strain evidence="5 6">CLA-AP-H29</strain>
    </source>
</reference>
<dbReference type="Pfam" id="PF12833">
    <property type="entry name" value="HTH_18"/>
    <property type="match status" value="1"/>
</dbReference>
<comment type="caution">
    <text evidence="5">The sequence shown here is derived from an EMBL/GenBank/DDBJ whole genome shotgun (WGS) entry which is preliminary data.</text>
</comment>
<organism evidence="5 6">
    <name type="scientific">Pseudoflavonifractor intestinihominis</name>
    <dbReference type="NCBI Taxonomy" id="3133171"/>
    <lineage>
        <taxon>Bacteria</taxon>
        <taxon>Bacillati</taxon>
        <taxon>Bacillota</taxon>
        <taxon>Clostridia</taxon>
        <taxon>Eubacteriales</taxon>
        <taxon>Oscillospiraceae</taxon>
        <taxon>Pseudoflavonifractor</taxon>
    </lineage>
</organism>
<evidence type="ECO:0000259" key="4">
    <source>
        <dbReference type="PROSITE" id="PS01124"/>
    </source>
</evidence>
<dbReference type="RefSeq" id="WP_349231884.1">
    <property type="nucleotide sequence ID" value="NZ_JBBMFK010000015.1"/>
</dbReference>
<dbReference type="PANTHER" id="PTHR47893:SF1">
    <property type="entry name" value="REGULATORY PROTEIN PCHR"/>
    <property type="match status" value="1"/>
</dbReference>
<keyword evidence="3" id="KW-0804">Transcription</keyword>
<keyword evidence="1" id="KW-0805">Transcription regulation</keyword>
<protein>
    <submittedName>
        <fullName evidence="5">AraC family transcriptional regulator</fullName>
    </submittedName>
</protein>
<dbReference type="EMBL" id="JBBMFK010000015">
    <property type="protein sequence ID" value="MEQ2443800.1"/>
    <property type="molecule type" value="Genomic_DNA"/>
</dbReference>
<feature type="domain" description="HTH araC/xylS-type" evidence="4">
    <location>
        <begin position="217"/>
        <end position="315"/>
    </location>
</feature>
<dbReference type="Proteomes" id="UP001464378">
    <property type="component" value="Unassembled WGS sequence"/>
</dbReference>
<dbReference type="PROSITE" id="PS01124">
    <property type="entry name" value="HTH_ARAC_FAMILY_2"/>
    <property type="match status" value="1"/>
</dbReference>
<proteinExistence type="predicted"/>
<dbReference type="PRINTS" id="PR00032">
    <property type="entry name" value="HTHARAC"/>
</dbReference>
<dbReference type="InterPro" id="IPR018060">
    <property type="entry name" value="HTH_AraC"/>
</dbReference>